<dbReference type="Pfam" id="PF00353">
    <property type="entry name" value="HemolysinCabind"/>
    <property type="match status" value="16"/>
</dbReference>
<dbReference type="InterPro" id="IPR050557">
    <property type="entry name" value="RTX_toxin/Mannuronan_C5-epim"/>
</dbReference>
<evidence type="ECO:0000313" key="7">
    <source>
        <dbReference type="Proteomes" id="UP000244223"/>
    </source>
</evidence>
<evidence type="ECO:0000256" key="3">
    <source>
        <dbReference type="ARBA" id="ARBA00022837"/>
    </source>
</evidence>
<sequence length="3306" mass="350797">MAAVTEFRVNTTTHGNQTSPAIALLKDGSFVVAWVSEGLVLAQRYDVQGNKKGDEFVASDYGGSYASVVALNDGGFLVQSISQTHWDVKQYNNNAMLINTTFFATGNLGSSIYTASSDNSLLKATIEFNESLDIVLYLGKTKISDPLYIIKPYTPITIDPLRLYYDVNFSQPKVSELSSGALVVLWAHYDQNDPQMTGIGGIYGQRYDASGNKAGNVFRVNTTTIDDQSNYAITVLNNDNFVVVWQSKNQDGSGYGIYGRRYNSAGTALSGEFRINTTINFNQINPQIAALADGSFLVVWQSENQDGSGDGIYGRRYSSTGTALTGEMRLNATTDNYQQKPAVTALADGGYLVTWHSFTPETGNTEIFAQRFNANNQAVIDTVVTNESYTLLETSTHLILEGNNNIDGTGNSKANNLQGNSGDNTLNGLAGADTLTGGEGNDSLLGSEGADSLVGGVGNDWLDGGEGDDKLNGGEGADSLVGGLGNDGLVGGQGDDTLLGGEGNNTIDGGDGNDTVVYSGAWQDYAINPDNFGQLLIKGSHGIDTLSGIERIRFNQQEMAIEEAINLKPTAQQDEATIMESSSTQSAEALVTGNVLVNDSDANSTLGDSIKVVAIAGGRLGSSILGTYGSVVLNADGSFTYTLNNDDIDTNALATGEQAIDRFTYIISDIHGAKSQATLNITVHGTTDIETTIQRPTYLFFADDGVRGRELWTTDGTAVNTRLLKEVNPNGHGINGQFVYHLSSGEIVFSDVNNKLWISDGSQAGTYQLSNNQFKTNLEVKNDDGKFLYHLSLSPEFLEHNGTLYFTAVVNGEYGIWSTDGTSLGTKHLANVNPVIDEDYDYDFNVYYTGGIGLKRVGDNVIFHTHVSSAPNEIQTNKMNLWALGNSELLFANKDTTFLLTLKTDKAIFLSGNDIWVTDGTAAGTKILHDVTSGVAFYPTLVSAGKAIFVTTGHQDGLSRVWSTDGTTVGTVLLKELAIAQAYYYQIKAGDRELILDISGHILITDGTVQGTHNLELPSVLTTDGINFFNVSLLDDQRVLIVKPTVVHKEDGVYWESQLWVTDGTNEGTIKLASGDSQPYYEQESYYVGKEHVKALPNGRFLVMLPGLEYGQSELWVTDGTDLGTQRLTQVPNYMTEISEVTEDKVIFKGTTTTSGMELWYYDYKTGVTGQLVEINQDTGSAAIRLNNNGSIFLASQNRLLFNANDGLHGRELWSLNTQTGEVLLVKDVVAGGQSGLGSNRLYKVNEQLALFHANNKVWLTDASTNGTYALATANGKALEGQLDGVLVNGQWLFRAKEEGSTNEELWVLNTQTKLASLLKDINGSETPSGIERLLSINPQKAVFYADGDLYATNGTTQGTIQLTDFAITSYLSYTVLASGKLLLKINNDLWVTDGTTAGTQKIATNTPSFSSPLSWDTLQFTNKTLLVSANALWVTDGTASGTQALKTGLSIQNIDSFRFRNLGNGKIAFSAFSNNAEGLWVTDGSASGTVLLKEIKNSQYRESANIDIRLQPQQGKLFFTANNGLGQELWVTNGTAQGTYLVKDINQTTSSVFNYDLNKYVTVNNGADIRNLTWINENTVVFTAHDGEYAKYSSGYPAPKNSALWVSDGTVQGTKIVADFRLMSTGDVFITYMVTTANKALFRVVMDGKNSLWSSDGTVAGTIQLQEYSSIGSHTNYLLLADGRVLFVANDGVSGTELWMTDGTKAGTYLFKDIAINPQFSHISVSLTNAFQSNGKIYFTLNDGVHGEELWTTDGTEEGTYLVQDINAQPSASSLGVGDFYATNPATPPVIKQGSSIAEVLVGGLGRQVLNGQEGDDTLTGGSAEDTLIGGTGNDTFIIDGVNDVIIEEANGGNDTVIAGHSHTLGQHIENASLSESAGTASLTGNHVANVLKGNRDNNLLDGGAGNDTLNGGAGADTLIGGEGDDVFIVDNSQDIVSERVRVAENLIRVDLAWHGGEPSLASRNEVTISSDGTKVAFTTGTSDLQGNYWDNNNNFDVYLKDLTSGEVRLISAIGGLQGPDRQGNGMSFAPFFINESFLGFYSYATNLLTNPPVGYIPPSGLNSFAKNLETGVIIPNRFGDGGVPRYSAKTSQDGQFSVFEQYTDDTHARLDVFLRNNMSGEITLISDNGYTVANGISGDAVISGDGSKVLFSSTLNNLVEGDTDGLIDFFVKDWRTGVVVQVNTNSDGTQFDNSTNTSYSLLTDAPVLSKDGSRVVFKNSGSRIDSENGIFVKNISFEVRDAGGIETIQSSISYTIGSYIENLTLTGTAQINGTGNTLDNRIVGNAHRNLLIGSIGDDTLVGGAGNDTLIGGVGNDVYEVNQVGDIVQEENSTTLRNSTNLLSLVNDIDTVRSTISYTLVNDVENLILLGQSAIHGQGNSLNNVLTGNSARNRLSAGAGNDTLIGGGGKDTLVGGLGDDYYIVDSMDDVIIEGQGQGIDTVKALVNYRLSGVIEQLVLSGELAIIGQGNEHNNILIGNTLNNQLEGGGGQDILDGGKGADTLIGGLGNDHYKINQTNDIIREENDEGIDSVTAEVSYSLSAHVEHLTLIDGAVKGVGNALSNRITGTEGHNTLDGLGGVDTLVGGLGDDIYYVDDASDVIVETLNQGTDSVFSSSDYVLVGHVEKLSLIGTARQGTGNSLDNTLVGNALDNRLNGGKGADILIGKQGDDTYIVDNLEDSVVEVLGGGIDTIETTLNYELTGYVENLVLLGTALRGTGNNLGNKIWGNNASNQLDGAGGIDTLIGGAGNDVYQVSSQYDVVIEAAGEGLDRVEASVSYSLSSHIEQLFLLESALNGTGNEGNNLLRGNSNNNLLDGGLGADSLVGGLGDDTYVVDSLSDILTEKQGEGTDTVRASINYRLGHHLENLSLVGESALNGTGNSLANIIRGNSQHNVLDGGLGVDTLVGGIGDDIYLVDETAEVVTELSGEGVDTVQASVSYRLGLSLERLLLTGTASIEGVGNSLDNYLEGNSGDNVLDGGLGADTLVGGIGNDVYRVDHAGDVVVELSGHGVDTVESSLSYNLIGFVEDLRLLGDKSIHGTGNSLSNTLTGNNGANILNGEAGDDSLAGGLGKDILIGGTGNDWLDGGEGVDIAQGGEGNDNYLVDNSLDEIVELRSEGTDSVLASVSYVLSDNIEQLVLTGVASTQAIGNSLANILTGNSGNNLLTGGKGNDTLIGGQGSEGYIFARGDGSDLIQENDSSVGQLDYALWQSGVSYDQLWFKHIGDDLVVSVIGTTDKVIVEDWYKGTAYQVEEFRVAAGNKVLLASEVEALVSVMATMKAPALGQTTLSTTQQTQLASVFAANWS</sequence>
<dbReference type="Pfam" id="PF17963">
    <property type="entry name" value="Big_9"/>
    <property type="match status" value="1"/>
</dbReference>
<proteinExistence type="predicted"/>
<accession>A0A2T5J2W8</accession>
<keyword evidence="7" id="KW-1185">Reference proteome</keyword>
<dbReference type="PROSITE" id="PS00330">
    <property type="entry name" value="HEMOLYSIN_CALCIUM"/>
    <property type="match status" value="8"/>
</dbReference>
<dbReference type="RefSeq" id="WP_107863992.1">
    <property type="nucleotide sequence ID" value="NZ_QAON01000001.1"/>
</dbReference>
<dbReference type="SUPFAM" id="SSF69304">
    <property type="entry name" value="Tricorn protease N-terminal domain"/>
    <property type="match status" value="1"/>
</dbReference>
<dbReference type="PRINTS" id="PR00313">
    <property type="entry name" value="CABNDNGRPT"/>
</dbReference>
<dbReference type="PANTHER" id="PTHR38340">
    <property type="entry name" value="S-LAYER PROTEIN"/>
    <property type="match status" value="1"/>
</dbReference>
<dbReference type="EMBL" id="QAON01000001">
    <property type="protein sequence ID" value="PTQ90959.1"/>
    <property type="molecule type" value="Genomic_DNA"/>
</dbReference>
<dbReference type="InterPro" id="IPR011049">
    <property type="entry name" value="Serralysin-like_metalloprot_C"/>
</dbReference>
<comment type="subcellular location">
    <subcellularLocation>
        <location evidence="1">Secreted</location>
    </subcellularLocation>
</comment>
<dbReference type="Proteomes" id="UP000244223">
    <property type="component" value="Unassembled WGS sequence"/>
</dbReference>
<dbReference type="Gene3D" id="2.60.40.10">
    <property type="entry name" value="Immunoglobulins"/>
    <property type="match status" value="1"/>
</dbReference>
<evidence type="ECO:0000313" key="6">
    <source>
        <dbReference type="EMBL" id="PTQ90959.1"/>
    </source>
</evidence>
<evidence type="ECO:0000256" key="1">
    <source>
        <dbReference type="ARBA" id="ARBA00004613"/>
    </source>
</evidence>
<dbReference type="InterPro" id="IPR010221">
    <property type="entry name" value="VCBS_dom"/>
</dbReference>
<dbReference type="InterPro" id="IPR013783">
    <property type="entry name" value="Ig-like_fold"/>
</dbReference>
<organism evidence="6 7">
    <name type="scientific">Agitococcus lubricus</name>
    <dbReference type="NCBI Taxonomy" id="1077255"/>
    <lineage>
        <taxon>Bacteria</taxon>
        <taxon>Pseudomonadati</taxon>
        <taxon>Pseudomonadota</taxon>
        <taxon>Gammaproteobacteria</taxon>
        <taxon>Moraxellales</taxon>
        <taxon>Moraxellaceae</taxon>
        <taxon>Agitococcus</taxon>
    </lineage>
</organism>
<evidence type="ECO:0000256" key="2">
    <source>
        <dbReference type="ARBA" id="ARBA00022525"/>
    </source>
</evidence>
<dbReference type="SUPFAM" id="SSF82171">
    <property type="entry name" value="DPP6 N-terminal domain-like"/>
    <property type="match status" value="1"/>
</dbReference>
<protein>
    <submittedName>
        <fullName evidence="6">VCBS repeat-containing protein/ELWxxDGT repeat protein</fullName>
    </submittedName>
</protein>
<name>A0A2T5J2W8_9GAMM</name>
<keyword evidence="2" id="KW-0964">Secreted</keyword>
<dbReference type="GO" id="GO:0005576">
    <property type="term" value="C:extracellular region"/>
    <property type="evidence" value="ECO:0007669"/>
    <property type="project" value="UniProtKB-SubCell"/>
</dbReference>
<comment type="caution">
    <text evidence="6">The sequence shown here is derived from an EMBL/GenBank/DDBJ whole genome shotgun (WGS) entry which is preliminary data.</text>
</comment>
<evidence type="ECO:0000259" key="5">
    <source>
        <dbReference type="Pfam" id="PF06594"/>
    </source>
</evidence>
<dbReference type="InterPro" id="IPR010566">
    <property type="entry name" value="Haemolys_ca-bd"/>
</dbReference>
<feature type="domain" description="Haemolysin-type calcium binding-related" evidence="5">
    <location>
        <begin position="3227"/>
        <end position="3256"/>
    </location>
</feature>
<keyword evidence="3" id="KW-0106">Calcium</keyword>
<evidence type="ECO:0000256" key="4">
    <source>
        <dbReference type="SAM" id="MobiDB-lite"/>
    </source>
</evidence>
<dbReference type="InterPro" id="IPR001343">
    <property type="entry name" value="Hemolysn_Ca-bd"/>
</dbReference>
<dbReference type="Pfam" id="PF06594">
    <property type="entry name" value="HCBP_related"/>
    <property type="match status" value="1"/>
</dbReference>
<dbReference type="PANTHER" id="PTHR38340:SF1">
    <property type="entry name" value="S-LAYER PROTEIN"/>
    <property type="match status" value="1"/>
</dbReference>
<dbReference type="NCBIfam" id="TIGR01965">
    <property type="entry name" value="VCBS_repeat"/>
    <property type="match status" value="1"/>
</dbReference>
<reference evidence="6 7" key="1">
    <citation type="submission" date="2018-04" db="EMBL/GenBank/DDBJ databases">
        <title>Genomic Encyclopedia of Archaeal and Bacterial Type Strains, Phase II (KMG-II): from individual species to whole genera.</title>
        <authorList>
            <person name="Goeker M."/>
        </authorList>
    </citation>
    <scope>NUCLEOTIDE SEQUENCE [LARGE SCALE GENOMIC DNA]</scope>
    <source>
        <strain evidence="6 7">DSM 5822</strain>
    </source>
</reference>
<feature type="region of interest" description="Disordered" evidence="4">
    <location>
        <begin position="492"/>
        <end position="511"/>
    </location>
</feature>
<dbReference type="GO" id="GO:0005509">
    <property type="term" value="F:calcium ion binding"/>
    <property type="evidence" value="ECO:0007669"/>
    <property type="project" value="InterPro"/>
</dbReference>
<dbReference type="OrthoDB" id="1813813at2"/>
<dbReference type="SUPFAM" id="SSF51120">
    <property type="entry name" value="beta-Roll"/>
    <property type="match status" value="12"/>
</dbReference>
<feature type="region of interest" description="Disordered" evidence="4">
    <location>
        <begin position="464"/>
        <end position="487"/>
    </location>
</feature>
<dbReference type="Gene3D" id="2.150.10.10">
    <property type="entry name" value="Serralysin-like metalloprotease, C-terminal"/>
    <property type="match status" value="9"/>
</dbReference>
<dbReference type="InterPro" id="IPR018511">
    <property type="entry name" value="Hemolysin-typ_Ca-bd_CS"/>
</dbReference>
<gene>
    <name evidence="6" type="ORF">C8N29_10128</name>
</gene>